<gene>
    <name evidence="1" type="ORF">Gorai_008033</name>
</gene>
<dbReference type="Proteomes" id="UP000593578">
    <property type="component" value="Unassembled WGS sequence"/>
</dbReference>
<evidence type="ECO:0000313" key="2">
    <source>
        <dbReference type="Proteomes" id="UP000593578"/>
    </source>
</evidence>
<protein>
    <submittedName>
        <fullName evidence="1">Uncharacterized protein</fullName>
    </submittedName>
</protein>
<dbReference type="AlphaFoldDB" id="A0A7J8Q9R0"/>
<accession>A0A7J8Q9R0</accession>
<comment type="caution">
    <text evidence="1">The sequence shown here is derived from an EMBL/GenBank/DDBJ whole genome shotgun (WGS) entry which is preliminary data.</text>
</comment>
<evidence type="ECO:0000313" key="1">
    <source>
        <dbReference type="EMBL" id="MBA0598261.1"/>
    </source>
</evidence>
<organism evidence="1 2">
    <name type="scientific">Gossypium raimondii</name>
    <name type="common">Peruvian cotton</name>
    <name type="synonym">Gossypium klotzschianum subsp. raimondii</name>
    <dbReference type="NCBI Taxonomy" id="29730"/>
    <lineage>
        <taxon>Eukaryota</taxon>
        <taxon>Viridiplantae</taxon>
        <taxon>Streptophyta</taxon>
        <taxon>Embryophyta</taxon>
        <taxon>Tracheophyta</taxon>
        <taxon>Spermatophyta</taxon>
        <taxon>Magnoliopsida</taxon>
        <taxon>eudicotyledons</taxon>
        <taxon>Gunneridae</taxon>
        <taxon>Pentapetalae</taxon>
        <taxon>rosids</taxon>
        <taxon>malvids</taxon>
        <taxon>Malvales</taxon>
        <taxon>Malvaceae</taxon>
        <taxon>Malvoideae</taxon>
        <taxon>Gossypium</taxon>
    </lineage>
</organism>
<proteinExistence type="predicted"/>
<reference evidence="1 2" key="1">
    <citation type="journal article" date="2019" name="Genome Biol. Evol.">
        <title>Insights into the evolution of the New World diploid cottons (Gossypium, subgenus Houzingenia) based on genome sequencing.</title>
        <authorList>
            <person name="Grover C.E."/>
            <person name="Arick M.A. 2nd"/>
            <person name="Thrash A."/>
            <person name="Conover J.L."/>
            <person name="Sanders W.S."/>
            <person name="Peterson D.G."/>
            <person name="Frelichowski J.E."/>
            <person name="Scheffler J.A."/>
            <person name="Scheffler B.E."/>
            <person name="Wendel J.F."/>
        </authorList>
    </citation>
    <scope>NUCLEOTIDE SEQUENCE [LARGE SCALE GENOMIC DNA]</scope>
    <source>
        <strain evidence="1">8</strain>
        <tissue evidence="1">Leaf</tissue>
    </source>
</reference>
<name>A0A7J8Q9R0_GOSRA</name>
<sequence length="58" mass="6628">MVEARACLQAVTVSEELGFPHVMAKEGKRWAEPRVWIKESPPMTESTTEKDRRSLNNV</sequence>
<dbReference type="EMBL" id="JABEZZ010000010">
    <property type="protein sequence ID" value="MBA0598261.1"/>
    <property type="molecule type" value="Genomic_DNA"/>
</dbReference>